<reference evidence="8" key="1">
    <citation type="submission" date="2020-10" db="EMBL/GenBank/DDBJ databases">
        <authorList>
            <person name="Han B."/>
            <person name="Lu T."/>
            <person name="Zhao Q."/>
            <person name="Huang X."/>
            <person name="Zhao Y."/>
        </authorList>
    </citation>
    <scope>NUCLEOTIDE SEQUENCE</scope>
</reference>
<keyword evidence="9" id="KW-1185">Reference proteome</keyword>
<name>A0A811QEK6_9POAL</name>
<dbReference type="Pfam" id="PF18052">
    <property type="entry name" value="Rx_N"/>
    <property type="match status" value="1"/>
</dbReference>
<dbReference type="InterPro" id="IPR002182">
    <property type="entry name" value="NB-ARC"/>
</dbReference>
<evidence type="ECO:0000256" key="1">
    <source>
        <dbReference type="ARBA" id="ARBA00008894"/>
    </source>
</evidence>
<dbReference type="Gene3D" id="1.20.5.4130">
    <property type="match status" value="1"/>
</dbReference>
<sequence length="284" mass="32520">MEAAVLTASASVLTALINTLVPRLLSLWDKANKKYEAFQDDATFLGRELPMITSAIEGQLSGQDDHVLRLSVEELRQIAHDMEDCIDRITYLASWKQQLPWYHIREPIKKKKSFTELGKQMGRLRKQLEEAHQRRKRYYVSRPALPLSSSEYYVPPEDLVGLQVPLEELKNHLSEQEELKQLKVIAIVGFCGSGKTVLAQELYNSEVGTKFDSKEGTKSKIQTWVSAEGKHPMKLLVEMHQNLEIPSPLTSNGRQLTKDQKDHLNNNRYGICLIICLIQEFYNL</sequence>
<dbReference type="AlphaFoldDB" id="A0A811QEK6"/>
<dbReference type="SUPFAM" id="SSF52540">
    <property type="entry name" value="P-loop containing nucleoside triphosphate hydrolases"/>
    <property type="match status" value="1"/>
</dbReference>
<organism evidence="8 9">
    <name type="scientific">Miscanthus lutarioriparius</name>
    <dbReference type="NCBI Taxonomy" id="422564"/>
    <lineage>
        <taxon>Eukaryota</taxon>
        <taxon>Viridiplantae</taxon>
        <taxon>Streptophyta</taxon>
        <taxon>Embryophyta</taxon>
        <taxon>Tracheophyta</taxon>
        <taxon>Spermatophyta</taxon>
        <taxon>Magnoliopsida</taxon>
        <taxon>Liliopsida</taxon>
        <taxon>Poales</taxon>
        <taxon>Poaceae</taxon>
        <taxon>PACMAD clade</taxon>
        <taxon>Panicoideae</taxon>
        <taxon>Andropogonodae</taxon>
        <taxon>Andropogoneae</taxon>
        <taxon>Saccharinae</taxon>
        <taxon>Miscanthus</taxon>
    </lineage>
</organism>
<comment type="similarity">
    <text evidence="1">Belongs to the disease resistance NB-LRR family.</text>
</comment>
<keyword evidence="3" id="KW-0677">Repeat</keyword>
<dbReference type="Gene3D" id="3.40.50.300">
    <property type="entry name" value="P-loop containing nucleotide triphosphate hydrolases"/>
    <property type="match status" value="1"/>
</dbReference>
<evidence type="ECO:0000313" key="9">
    <source>
        <dbReference type="Proteomes" id="UP000604825"/>
    </source>
</evidence>
<dbReference type="GO" id="GO:0006952">
    <property type="term" value="P:defense response"/>
    <property type="evidence" value="ECO:0007669"/>
    <property type="project" value="UniProtKB-KW"/>
</dbReference>
<keyword evidence="2" id="KW-0433">Leucine-rich repeat</keyword>
<feature type="domain" description="Disease resistance N-terminal" evidence="7">
    <location>
        <begin position="17"/>
        <end position="105"/>
    </location>
</feature>
<evidence type="ECO:0000256" key="4">
    <source>
        <dbReference type="ARBA" id="ARBA00022741"/>
    </source>
</evidence>
<keyword evidence="4" id="KW-0547">Nucleotide-binding</keyword>
<comment type="caution">
    <text evidence="8">The sequence shown here is derived from an EMBL/GenBank/DDBJ whole genome shotgun (WGS) entry which is preliminary data.</text>
</comment>
<proteinExistence type="inferred from homology"/>
<gene>
    <name evidence="8" type="ORF">NCGR_LOCUS40946</name>
</gene>
<evidence type="ECO:0000259" key="7">
    <source>
        <dbReference type="Pfam" id="PF18052"/>
    </source>
</evidence>
<keyword evidence="5" id="KW-0611">Plant defense</keyword>
<dbReference type="InterPro" id="IPR041118">
    <property type="entry name" value="Rx_N"/>
</dbReference>
<dbReference type="GO" id="GO:0043531">
    <property type="term" value="F:ADP binding"/>
    <property type="evidence" value="ECO:0007669"/>
    <property type="project" value="InterPro"/>
</dbReference>
<dbReference type="Proteomes" id="UP000604825">
    <property type="component" value="Unassembled WGS sequence"/>
</dbReference>
<evidence type="ECO:0000256" key="2">
    <source>
        <dbReference type="ARBA" id="ARBA00022614"/>
    </source>
</evidence>
<dbReference type="PANTHER" id="PTHR19338:SF46">
    <property type="entry name" value="NB-ARC DOMAIN-CONTAINING PROTEIN"/>
    <property type="match status" value="1"/>
</dbReference>
<dbReference type="InterPro" id="IPR027417">
    <property type="entry name" value="P-loop_NTPase"/>
</dbReference>
<feature type="domain" description="NB-ARC" evidence="6">
    <location>
        <begin position="165"/>
        <end position="214"/>
    </location>
</feature>
<dbReference type="EMBL" id="CAJGYO010000010">
    <property type="protein sequence ID" value="CAD6257461.1"/>
    <property type="molecule type" value="Genomic_DNA"/>
</dbReference>
<dbReference type="OrthoDB" id="686224at2759"/>
<dbReference type="PANTHER" id="PTHR19338">
    <property type="entry name" value="TRANSLOCASE OF INNER MITOCHONDRIAL MEMBRANE 13 HOMOLOG"/>
    <property type="match status" value="1"/>
</dbReference>
<accession>A0A811QEK6</accession>
<protein>
    <submittedName>
        <fullName evidence="8">Uncharacterized protein</fullName>
    </submittedName>
</protein>
<evidence type="ECO:0000259" key="6">
    <source>
        <dbReference type="Pfam" id="PF00931"/>
    </source>
</evidence>
<evidence type="ECO:0000256" key="3">
    <source>
        <dbReference type="ARBA" id="ARBA00022737"/>
    </source>
</evidence>
<dbReference type="Pfam" id="PF00931">
    <property type="entry name" value="NB-ARC"/>
    <property type="match status" value="1"/>
</dbReference>
<evidence type="ECO:0000256" key="5">
    <source>
        <dbReference type="ARBA" id="ARBA00022821"/>
    </source>
</evidence>
<evidence type="ECO:0000313" key="8">
    <source>
        <dbReference type="EMBL" id="CAD6257461.1"/>
    </source>
</evidence>